<dbReference type="GO" id="GO:0009254">
    <property type="term" value="P:peptidoglycan turnover"/>
    <property type="evidence" value="ECO:0007669"/>
    <property type="project" value="TreeGrafter"/>
</dbReference>
<dbReference type="STRING" id="441960.B6Q1F2"/>
<dbReference type="SUPFAM" id="SSF55729">
    <property type="entry name" value="Acyl-CoA N-acyltransferases (Nat)"/>
    <property type="match status" value="2"/>
</dbReference>
<dbReference type="InterPro" id="IPR016181">
    <property type="entry name" value="Acyl_CoA_acyltransferase"/>
</dbReference>
<dbReference type="AlphaFoldDB" id="B6Q1F2"/>
<evidence type="ECO:0000313" key="8">
    <source>
        <dbReference type="Proteomes" id="UP000001294"/>
    </source>
</evidence>
<proteinExistence type="inferred from homology"/>
<dbReference type="Proteomes" id="UP000001294">
    <property type="component" value="Unassembled WGS sequence"/>
</dbReference>
<dbReference type="Gene3D" id="3.40.630.30">
    <property type="match status" value="2"/>
</dbReference>
<keyword evidence="4" id="KW-0119">Carbohydrate metabolism</keyword>
<dbReference type="VEuPathDB" id="FungiDB:PMAA_017300"/>
<dbReference type="Gene3D" id="3.20.20.300">
    <property type="entry name" value="Glycoside hydrolase, family 3, N-terminal domain"/>
    <property type="match status" value="1"/>
</dbReference>
<dbReference type="Gene3D" id="3.40.50.1700">
    <property type="entry name" value="Glycoside hydrolase family 3 C-terminal domain"/>
    <property type="match status" value="1"/>
</dbReference>
<dbReference type="EMBL" id="DS995899">
    <property type="protein sequence ID" value="EEA26815.1"/>
    <property type="molecule type" value="Genomic_DNA"/>
</dbReference>
<keyword evidence="2" id="KW-0378">Hydrolase</keyword>
<dbReference type="Pfam" id="PF00933">
    <property type="entry name" value="Glyco_hydro_3"/>
    <property type="match status" value="1"/>
</dbReference>
<comment type="similarity">
    <text evidence="1">Belongs to the glycosyl hydrolase 3 family.</text>
</comment>
<protein>
    <submittedName>
        <fullName evidence="7">Beta-N-acetylglucosaminidase, putative</fullName>
    </submittedName>
</protein>
<dbReference type="Pfam" id="PF00583">
    <property type="entry name" value="Acetyltransf_1"/>
    <property type="match status" value="2"/>
</dbReference>
<evidence type="ECO:0000256" key="2">
    <source>
        <dbReference type="ARBA" id="ARBA00022801"/>
    </source>
</evidence>
<dbReference type="InterPro" id="IPR017853">
    <property type="entry name" value="GH"/>
</dbReference>
<dbReference type="InterPro" id="IPR000182">
    <property type="entry name" value="GNAT_dom"/>
</dbReference>
<dbReference type="GO" id="GO:0016747">
    <property type="term" value="F:acyltransferase activity, transferring groups other than amino-acyl groups"/>
    <property type="evidence" value="ECO:0007669"/>
    <property type="project" value="InterPro"/>
</dbReference>
<evidence type="ECO:0000256" key="5">
    <source>
        <dbReference type="ARBA" id="ARBA00023295"/>
    </source>
</evidence>
<reference evidence="8" key="1">
    <citation type="journal article" date="2015" name="Genome Announc.">
        <title>Genome sequence of the AIDS-associated pathogen Penicillium marneffei (ATCC18224) and its near taxonomic relative Talaromyces stipitatus (ATCC10500).</title>
        <authorList>
            <person name="Nierman W.C."/>
            <person name="Fedorova-Abrams N.D."/>
            <person name="Andrianopoulos A."/>
        </authorList>
    </citation>
    <scope>NUCLEOTIDE SEQUENCE [LARGE SCALE GENOMIC DNA]</scope>
    <source>
        <strain evidence="8">ATCC 18224 / CBS 334.59 / QM 7333</strain>
    </source>
</reference>
<dbReference type="PANTHER" id="PTHR30480:SF16">
    <property type="entry name" value="GLYCOSIDE HYDROLASE FAMILY 3 DOMAIN PROTEIN"/>
    <property type="match status" value="1"/>
</dbReference>
<dbReference type="HOGENOM" id="CLU_008392_3_1_1"/>
<dbReference type="CDD" id="cd04301">
    <property type="entry name" value="NAT_SF"/>
    <property type="match status" value="2"/>
</dbReference>
<dbReference type="GO" id="GO:0004553">
    <property type="term" value="F:hydrolase activity, hydrolyzing O-glycosyl compounds"/>
    <property type="evidence" value="ECO:0007669"/>
    <property type="project" value="InterPro"/>
</dbReference>
<dbReference type="InterPro" id="IPR001764">
    <property type="entry name" value="Glyco_hydro_3_N"/>
</dbReference>
<dbReference type="OrthoDB" id="47059at2759"/>
<evidence type="ECO:0000259" key="6">
    <source>
        <dbReference type="PROSITE" id="PS51186"/>
    </source>
</evidence>
<dbReference type="InterPro" id="IPR050226">
    <property type="entry name" value="NagZ_Beta-hexosaminidase"/>
</dbReference>
<keyword evidence="8" id="KW-1185">Reference proteome</keyword>
<keyword evidence="3" id="KW-0325">Glycoprotein</keyword>
<evidence type="ECO:0000313" key="7">
    <source>
        <dbReference type="EMBL" id="EEA26815.1"/>
    </source>
</evidence>
<dbReference type="InterPro" id="IPR036881">
    <property type="entry name" value="Glyco_hydro_3_C_sf"/>
</dbReference>
<dbReference type="PhylomeDB" id="B6Q1F2"/>
<feature type="domain" description="N-acetyltransferase" evidence="6">
    <location>
        <begin position="553"/>
        <end position="719"/>
    </location>
</feature>
<dbReference type="InterPro" id="IPR036962">
    <property type="entry name" value="Glyco_hydro_3_N_sf"/>
</dbReference>
<gene>
    <name evidence="7" type="ORF">PMAA_017300</name>
</gene>
<sequence>MSSDNESGLRRKVGQLFAVGFHGFTSSPEIRTLIRDYGLGAVILFRRNIKDATQLQALTLALQQEAKDAGHEHPLFIGIDQEHGLVTRITPQTAAQQPGQMTLGATQSADNAYKIGKCTGEMLSFFGINMNYAPVCDVNSEPLNPVIGVRSFGDNPNFVAKMSSATARGLRETGVVPTVKHFPGHGDTAVDSHHGLPVINKSRSELERCELIPFRRSVAEGIEAVMTAHIALPRISSGPESNRLPATLSPEALGILRNDMKYDGVIVTDCLEMNGIRGTYGTVDGTLMSLKAGSDSVMICHTYAVQVTSIERVVQAVKSGELPESRICEALRRITSLKERFLSWEYALRSTDKLSLDELHAMNEKHQQIATKVYSQSTTVIRNSLKVLPVSGTLSKVLLLTPGGKMPAGGAVDDGGPNHKTYIDVLQHAVGNTSSSITRINYPDTGELAEEHWKMIEIDADIVILTSINAKEAEGQRNFALEVAKRRKDVIAIATCNPYDFLDDDELFKTYVATYEPTVEAFASAIDVIFGRAPAMGTLPVASTLNSKRDAHHEVLTLDESQNDSMIDGILNIWNAALPDYPLPAENLRKVINQPHGHHFIARDTQTKIIIGFCLSYTSQNEGQTSAEIAVIAVHPSKRHQGIGTELLATTREYLYENYGCKNTSLRSYFPRFWPGLPVDLTPETEQFFVHSGFRFTRGGDSDLYQDIRNFVSPHEYIDKAVAVGVKYKAIETPEEFENCLVGQKRNFSHYTGWVEAFTSLHPSKHPRSIMAGFNQSTGTQIAWTLMLSPDDDFVSQNWAFPPLASGSLALKTGIIGCVGVDQAHRSRGVGLALLCHAIEDMKQRGVEAVFVDSTDIVDWYAKVGFGRWKEYIRAEI</sequence>
<evidence type="ECO:0000256" key="1">
    <source>
        <dbReference type="ARBA" id="ARBA00005336"/>
    </source>
</evidence>
<dbReference type="GO" id="GO:0005975">
    <property type="term" value="P:carbohydrate metabolic process"/>
    <property type="evidence" value="ECO:0007669"/>
    <property type="project" value="InterPro"/>
</dbReference>
<feature type="domain" description="N-acetyltransferase" evidence="6">
    <location>
        <begin position="731"/>
        <end position="877"/>
    </location>
</feature>
<dbReference type="PANTHER" id="PTHR30480">
    <property type="entry name" value="BETA-HEXOSAMINIDASE-RELATED"/>
    <property type="match status" value="1"/>
</dbReference>
<dbReference type="PROSITE" id="PS51186">
    <property type="entry name" value="GNAT"/>
    <property type="match status" value="2"/>
</dbReference>
<organism evidence="7 8">
    <name type="scientific">Talaromyces marneffei (strain ATCC 18224 / CBS 334.59 / QM 7333)</name>
    <name type="common">Penicillium marneffei</name>
    <dbReference type="NCBI Taxonomy" id="441960"/>
    <lineage>
        <taxon>Eukaryota</taxon>
        <taxon>Fungi</taxon>
        <taxon>Dikarya</taxon>
        <taxon>Ascomycota</taxon>
        <taxon>Pezizomycotina</taxon>
        <taxon>Eurotiomycetes</taxon>
        <taxon>Eurotiomycetidae</taxon>
        <taxon>Eurotiales</taxon>
        <taxon>Trichocomaceae</taxon>
        <taxon>Talaromyces</taxon>
        <taxon>Talaromyces sect. Talaromyces</taxon>
    </lineage>
</organism>
<evidence type="ECO:0000256" key="3">
    <source>
        <dbReference type="ARBA" id="ARBA00023180"/>
    </source>
</evidence>
<evidence type="ECO:0000256" key="4">
    <source>
        <dbReference type="ARBA" id="ARBA00023277"/>
    </source>
</evidence>
<accession>B6Q1F2</accession>
<dbReference type="SUPFAM" id="SSF51445">
    <property type="entry name" value="(Trans)glycosidases"/>
    <property type="match status" value="1"/>
</dbReference>
<name>B6Q1F2_TALMQ</name>
<keyword evidence="5" id="KW-0326">Glycosidase</keyword>